<protein>
    <submittedName>
        <fullName evidence="4">Uncharacterized protein</fullName>
    </submittedName>
</protein>
<feature type="domain" description="Secretion system C-terminal sorting" evidence="3">
    <location>
        <begin position="564"/>
        <end position="640"/>
    </location>
</feature>
<dbReference type="PANTHER" id="PTHR22953">
    <property type="entry name" value="ACID PHOSPHATASE RELATED"/>
    <property type="match status" value="1"/>
</dbReference>
<dbReference type="AlphaFoldDB" id="A0A3B1CL16"/>
<dbReference type="NCBIfam" id="TIGR04183">
    <property type="entry name" value="Por_Secre_tail"/>
    <property type="match status" value="1"/>
</dbReference>
<dbReference type="InterPro" id="IPR004843">
    <property type="entry name" value="Calcineurin-like_PHP"/>
</dbReference>
<evidence type="ECO:0000313" key="4">
    <source>
        <dbReference type="EMBL" id="VAX25413.1"/>
    </source>
</evidence>
<dbReference type="Gene3D" id="2.60.40.4070">
    <property type="match status" value="1"/>
</dbReference>
<dbReference type="EMBL" id="UOGD01000298">
    <property type="protein sequence ID" value="VAX25413.1"/>
    <property type="molecule type" value="Genomic_DNA"/>
</dbReference>
<dbReference type="Pfam" id="PF18962">
    <property type="entry name" value="Por_Secre_tail"/>
    <property type="match status" value="1"/>
</dbReference>
<accession>A0A3B1CL16</accession>
<dbReference type="InterPro" id="IPR026444">
    <property type="entry name" value="Secre_tail"/>
</dbReference>
<name>A0A3B1CL16_9ZZZZ</name>
<gene>
    <name evidence="4" type="ORF">MNBD_IGNAVI01-1824</name>
</gene>
<dbReference type="Pfam" id="PF00149">
    <property type="entry name" value="Metallophos"/>
    <property type="match status" value="1"/>
</dbReference>
<evidence type="ECO:0000259" key="2">
    <source>
        <dbReference type="Pfam" id="PF00149"/>
    </source>
</evidence>
<keyword evidence="1" id="KW-0732">Signal</keyword>
<dbReference type="InterPro" id="IPR039331">
    <property type="entry name" value="PAPs-like"/>
</dbReference>
<feature type="domain" description="Calcineurin-like phosphoesterase" evidence="2">
    <location>
        <begin position="324"/>
        <end position="475"/>
    </location>
</feature>
<evidence type="ECO:0000259" key="3">
    <source>
        <dbReference type="Pfam" id="PF18962"/>
    </source>
</evidence>
<dbReference type="Gene3D" id="3.60.21.10">
    <property type="match status" value="1"/>
</dbReference>
<reference evidence="4" key="1">
    <citation type="submission" date="2018-06" db="EMBL/GenBank/DDBJ databases">
        <authorList>
            <person name="Zhirakovskaya E."/>
        </authorList>
    </citation>
    <scope>NUCLEOTIDE SEQUENCE</scope>
</reference>
<proteinExistence type="predicted"/>
<organism evidence="4">
    <name type="scientific">hydrothermal vent metagenome</name>
    <dbReference type="NCBI Taxonomy" id="652676"/>
    <lineage>
        <taxon>unclassified sequences</taxon>
        <taxon>metagenomes</taxon>
        <taxon>ecological metagenomes</taxon>
    </lineage>
</organism>
<dbReference type="SUPFAM" id="SSF56300">
    <property type="entry name" value="Metallo-dependent phosphatases"/>
    <property type="match status" value="1"/>
</dbReference>
<dbReference type="Gene3D" id="2.60.120.260">
    <property type="entry name" value="Galactose-binding domain-like"/>
    <property type="match status" value="1"/>
</dbReference>
<dbReference type="GO" id="GO:0003993">
    <property type="term" value="F:acid phosphatase activity"/>
    <property type="evidence" value="ECO:0007669"/>
    <property type="project" value="InterPro"/>
</dbReference>
<dbReference type="InterPro" id="IPR029052">
    <property type="entry name" value="Metallo-depent_PP-like"/>
</dbReference>
<evidence type="ECO:0000256" key="1">
    <source>
        <dbReference type="ARBA" id="ARBA00022729"/>
    </source>
</evidence>
<sequence length="643" mass="72515">MKKSIKLFTVVLILVMGNQILSQQVFIPKGAVWKYLDDGSDQGTAWKEVDFNDSSWASGPAQLGYSEGDEATLISYGLDPNNKYIATYFRHSFTVNDSSNVFNLVVNLLRDDGGVVYLNGTEVVRSNMPAGTITYRTKAASTVGGSTEDTFFEYYIDPSLLQPETNVIAVEIHQSSGTSSDISFDLELKAATSAPSSMRKAPYLIYRGNNTEYQILWQLNKTMECKLEWGTNIFYADGNVTTTEYGTDHQHAYIFQDLTPRTKYYYRVTVDSSEYKGAFYSAPDENIDSLKFLVYGDNRSYPEKHNLVAKQIIDLYTSDPGYHSIIMNVGDMVSNGESEEDWDTQFFDPAYTSIQELFGSMGLQAARGNHEGNGILFKKYYPYPYVSNFYWSFDYGPAHFTIIDQYSTYSTGSAQYNWIKNDLETSNKRWKFIILHAPGWSAGGHSNSSNVQNYIQPLCEQNNVQIVFGGHNHYYARAVVNGITHITTGGGGAPLYDADPNYPNIVVTSKTNHFCRINITGENLDFKAINSSGNEIDAFKVTLTGVEENTSEQLPTHFSLEQNYPNPFNPSTVISFNIPEDGFVNLTIYDLLGKRIKELVNEYRKAGRYEEYFWSNNLASGIYVYQVIFEGTSIETDKMILLK</sequence>
<dbReference type="PANTHER" id="PTHR22953:SF153">
    <property type="entry name" value="PURPLE ACID PHOSPHATASE"/>
    <property type="match status" value="1"/>
</dbReference>